<organism evidence="8 9">
    <name type="scientific">Venustampulla echinocandica</name>
    <dbReference type="NCBI Taxonomy" id="2656787"/>
    <lineage>
        <taxon>Eukaryota</taxon>
        <taxon>Fungi</taxon>
        <taxon>Dikarya</taxon>
        <taxon>Ascomycota</taxon>
        <taxon>Pezizomycotina</taxon>
        <taxon>Leotiomycetes</taxon>
        <taxon>Helotiales</taxon>
        <taxon>Pleuroascaceae</taxon>
        <taxon>Venustampulla</taxon>
    </lineage>
</organism>
<dbReference type="GO" id="GO:0008479">
    <property type="term" value="F:tRNA-guanosine(34) queuine transglycosylase activity"/>
    <property type="evidence" value="ECO:0007669"/>
    <property type="project" value="UniProtKB-UniRule"/>
</dbReference>
<dbReference type="Pfam" id="PF01702">
    <property type="entry name" value="TGT"/>
    <property type="match status" value="1"/>
</dbReference>
<evidence type="ECO:0000313" key="8">
    <source>
        <dbReference type="EMBL" id="RDL38768.1"/>
    </source>
</evidence>
<evidence type="ECO:0000259" key="7">
    <source>
        <dbReference type="Pfam" id="PF01702"/>
    </source>
</evidence>
<dbReference type="InterPro" id="IPR002616">
    <property type="entry name" value="tRNA_ribo_trans-like"/>
</dbReference>
<comment type="function">
    <text evidence="5">Non-catalytic subunit of the queuine tRNA-ribosyltransferase (TGT) that catalyzes the base-exchange of a guanine (G) residue with queuine (Q) at position 34 (anticodon wobble position) in tRNAs with GU(N) anticodons (tRNA-Asp, -Asn, -His and -Tyr), resulting in the hypermodified nucleoside queuosine (7-(((4,5-cis-dihydroxy-2-cyclopenten-1-yl)amino)methyl)-7-deazaguanosine).</text>
</comment>
<comment type="similarity">
    <text evidence="5">Belongs to the queuine tRNA-ribosyltransferase family. QTRT2 subfamily.</text>
</comment>
<dbReference type="Gene3D" id="3.20.20.105">
    <property type="entry name" value="Queuine tRNA-ribosyltransferase-like"/>
    <property type="match status" value="1"/>
</dbReference>
<evidence type="ECO:0000256" key="1">
    <source>
        <dbReference type="ARBA" id="ARBA00022490"/>
    </source>
</evidence>
<dbReference type="GO" id="GO:0005737">
    <property type="term" value="C:cytoplasm"/>
    <property type="evidence" value="ECO:0007669"/>
    <property type="project" value="UniProtKB-SubCell"/>
</dbReference>
<comment type="subcellular location">
    <subcellularLocation>
        <location evidence="5">Cytoplasm</location>
    </subcellularLocation>
</comment>
<dbReference type="EMBL" id="NPIC01000002">
    <property type="protein sequence ID" value="RDL38768.1"/>
    <property type="molecule type" value="Genomic_DNA"/>
</dbReference>
<keyword evidence="8" id="KW-0808">Transferase</keyword>
<sequence length="471" mass="51354">MSISTTVQRSKELKELVFDIIKHADAALSSARIGKLSVAGRKDLETPNFFSLSSRGAVPHLTPDVISAHTQFGGVYMALEDFIERAGNATPPIMNCPGPFPLHTFAALPPSLITLLAPRRTPAVTAAVGNSNNAISIFTSNGFQTLSNKAYINYAEKLHPDIAVALADIPHGSVPGTKRVTKMADRTQGWLTELLSGRKEGKPAIFAPILSIDFLDQSEYINELADEFADDIDGLAFYDSNLLPDIPETTALSRLPKLSLDEPSSPRHILRQISLGMDLFTIPFVGFATDAGIALDFQFPRPSQEEGIVSKGTGSAPLPLGIDMWSTSHSTSLTPLSIGCPCYACRSHHRAFIQHLLSAKEMLGWALIQIHNYTTMSTFFHSIRESIRNKTFESDCEEFARAYESELPEKSGQGPRVRGYNFKSEGPVEQKKNKAPWLPLGGDDQVAQSVVPSDELAGKLEEMGVTEQADQ</sequence>
<feature type="binding site" evidence="5">
    <location>
        <position position="345"/>
    </location>
    <ligand>
        <name>Zn(2+)</name>
        <dbReference type="ChEBI" id="CHEBI:29105"/>
    </ligand>
</feature>
<evidence type="ECO:0000256" key="6">
    <source>
        <dbReference type="SAM" id="MobiDB-lite"/>
    </source>
</evidence>
<dbReference type="HAMAP" id="MF_03043">
    <property type="entry name" value="QTRT2"/>
    <property type="match status" value="1"/>
</dbReference>
<keyword evidence="3 5" id="KW-0479">Metal-binding</keyword>
<dbReference type="OrthoDB" id="27601at2759"/>
<dbReference type="Proteomes" id="UP000254866">
    <property type="component" value="Unassembled WGS sequence"/>
</dbReference>
<name>A0A370TTF4_9HELO</name>
<dbReference type="RefSeq" id="XP_031871424.1">
    <property type="nucleotide sequence ID" value="XM_032011731.1"/>
</dbReference>
<dbReference type="InterPro" id="IPR050852">
    <property type="entry name" value="Queuine_tRNA-ribosyltrfase"/>
</dbReference>
<feature type="binding site" evidence="5">
    <location>
        <position position="371"/>
    </location>
    <ligand>
        <name>Zn(2+)</name>
        <dbReference type="ChEBI" id="CHEBI:29105"/>
    </ligand>
</feature>
<comment type="caution">
    <text evidence="8">The sequence shown here is derived from an EMBL/GenBank/DDBJ whole genome shotgun (WGS) entry which is preliminary data.</text>
</comment>
<protein>
    <recommendedName>
        <fullName evidence="5">Queuine tRNA-ribosyltransferase accessory subunit 2</fullName>
    </recommendedName>
    <alternativeName>
        <fullName evidence="5">Queuine tRNA-ribosyltransferase domain-containing protein 1</fullName>
    </alternativeName>
</protein>
<feature type="binding site" evidence="5">
    <location>
        <position position="340"/>
    </location>
    <ligand>
        <name>Zn(2+)</name>
        <dbReference type="ChEBI" id="CHEBI:29105"/>
    </ligand>
</feature>
<gene>
    <name evidence="8" type="ORF">BP5553_03108</name>
</gene>
<evidence type="ECO:0000256" key="3">
    <source>
        <dbReference type="ARBA" id="ARBA00022723"/>
    </source>
</evidence>
<evidence type="ECO:0000256" key="2">
    <source>
        <dbReference type="ARBA" id="ARBA00022694"/>
    </source>
</evidence>
<dbReference type="GeneID" id="43595957"/>
<feature type="region of interest" description="Disordered" evidence="6">
    <location>
        <begin position="405"/>
        <end position="445"/>
    </location>
</feature>
<dbReference type="SUPFAM" id="SSF51713">
    <property type="entry name" value="tRNA-guanine transglycosylase"/>
    <property type="match status" value="1"/>
</dbReference>
<proteinExistence type="inferred from homology"/>
<accession>A0A370TTF4</accession>
<comment type="subunit">
    <text evidence="5">Heterodimer of a catalytic subunit and an accessory subunit.</text>
</comment>
<dbReference type="AlphaFoldDB" id="A0A370TTF4"/>
<dbReference type="NCBIfam" id="TIGR00449">
    <property type="entry name" value="tgt_general"/>
    <property type="match status" value="1"/>
</dbReference>
<feature type="binding site" evidence="5">
    <location>
        <position position="342"/>
    </location>
    <ligand>
        <name>Zn(2+)</name>
        <dbReference type="ChEBI" id="CHEBI:29105"/>
    </ligand>
</feature>
<dbReference type="STRING" id="2656787.A0A370TTF4"/>
<dbReference type="PANTHER" id="PTHR46064:SF1">
    <property type="entry name" value="QUEUINE TRNA-RIBOSYLTRANSFERASE ACCESSORY SUBUNIT 2"/>
    <property type="match status" value="1"/>
</dbReference>
<keyword evidence="2 5" id="KW-0819">tRNA processing</keyword>
<keyword evidence="1 5" id="KW-0963">Cytoplasm</keyword>
<dbReference type="GO" id="GO:0006400">
    <property type="term" value="P:tRNA modification"/>
    <property type="evidence" value="ECO:0007669"/>
    <property type="project" value="InterPro"/>
</dbReference>
<evidence type="ECO:0000256" key="5">
    <source>
        <dbReference type="HAMAP-Rule" id="MF_03043"/>
    </source>
</evidence>
<evidence type="ECO:0000313" key="9">
    <source>
        <dbReference type="Proteomes" id="UP000254866"/>
    </source>
</evidence>
<feature type="domain" description="tRNA-guanine(15) transglycosylase-like" evidence="7">
    <location>
        <begin position="30"/>
        <end position="404"/>
    </location>
</feature>
<evidence type="ECO:0000256" key="4">
    <source>
        <dbReference type="ARBA" id="ARBA00022833"/>
    </source>
</evidence>
<dbReference type="GO" id="GO:0046872">
    <property type="term" value="F:metal ion binding"/>
    <property type="evidence" value="ECO:0007669"/>
    <property type="project" value="UniProtKB-KW"/>
</dbReference>
<keyword evidence="9" id="KW-1185">Reference proteome</keyword>
<comment type="cofactor">
    <cofactor evidence="5">
        <name>Zn(2+)</name>
        <dbReference type="ChEBI" id="CHEBI:29105"/>
    </cofactor>
    <text evidence="5">Binds 1 zinc ion per subunit.</text>
</comment>
<dbReference type="InterPro" id="IPR036511">
    <property type="entry name" value="TGT-like_sf"/>
</dbReference>
<reference evidence="8 9" key="1">
    <citation type="journal article" date="2018" name="IMA Fungus">
        <title>IMA Genome-F 9: Draft genome sequence of Annulohypoxylon stygium, Aspergillus mulundensis, Berkeleyomyces basicola (syn. Thielaviopsis basicola), Ceratocystis smalleyi, two Cercospora beticola strains, Coleophoma cylindrospora, Fusarium fracticaudum, Phialophora cf. hyalina, and Morchella septimelata.</title>
        <authorList>
            <person name="Wingfield B.D."/>
            <person name="Bills G.F."/>
            <person name="Dong Y."/>
            <person name="Huang W."/>
            <person name="Nel W.J."/>
            <person name="Swalarsk-Parry B.S."/>
            <person name="Vaghefi N."/>
            <person name="Wilken P.M."/>
            <person name="An Z."/>
            <person name="de Beer Z.W."/>
            <person name="De Vos L."/>
            <person name="Chen L."/>
            <person name="Duong T.A."/>
            <person name="Gao Y."/>
            <person name="Hammerbacher A."/>
            <person name="Kikkert J.R."/>
            <person name="Li Y."/>
            <person name="Li H."/>
            <person name="Li K."/>
            <person name="Li Q."/>
            <person name="Liu X."/>
            <person name="Ma X."/>
            <person name="Naidoo K."/>
            <person name="Pethybridge S.J."/>
            <person name="Sun J."/>
            <person name="Steenkamp E.T."/>
            <person name="van der Nest M.A."/>
            <person name="van Wyk S."/>
            <person name="Wingfield M.J."/>
            <person name="Xiong C."/>
            <person name="Yue Q."/>
            <person name="Zhang X."/>
        </authorList>
    </citation>
    <scope>NUCLEOTIDE SEQUENCE [LARGE SCALE GENOMIC DNA]</scope>
    <source>
        <strain evidence="8 9">BP 5553</strain>
    </source>
</reference>
<dbReference type="PANTHER" id="PTHR46064">
    <property type="entry name" value="QUEUINE TRNA-RIBOSYLTRANSFERASE ACCESSORY SUBUNIT 2"/>
    <property type="match status" value="1"/>
</dbReference>
<keyword evidence="4 5" id="KW-0862">Zinc</keyword>
<dbReference type="InterPro" id="IPR028592">
    <property type="entry name" value="QTRTD1"/>
</dbReference>